<organism evidence="1 2">
    <name type="scientific">Thioalkalicoccus limnaeus</name>
    <dbReference type="NCBI Taxonomy" id="120681"/>
    <lineage>
        <taxon>Bacteria</taxon>
        <taxon>Pseudomonadati</taxon>
        <taxon>Pseudomonadota</taxon>
        <taxon>Gammaproteobacteria</taxon>
        <taxon>Chromatiales</taxon>
        <taxon>Chromatiaceae</taxon>
        <taxon>Thioalkalicoccus</taxon>
    </lineage>
</organism>
<name>A0ABV4BHY3_9GAMM</name>
<keyword evidence="2" id="KW-1185">Reference proteome</keyword>
<dbReference type="RefSeq" id="WP_369666428.1">
    <property type="nucleotide sequence ID" value="NZ_JBDKXB010000005.1"/>
</dbReference>
<dbReference type="Proteomes" id="UP001564408">
    <property type="component" value="Unassembled WGS sequence"/>
</dbReference>
<evidence type="ECO:0008006" key="3">
    <source>
        <dbReference type="Google" id="ProtNLM"/>
    </source>
</evidence>
<evidence type="ECO:0000313" key="2">
    <source>
        <dbReference type="Proteomes" id="UP001564408"/>
    </source>
</evidence>
<comment type="caution">
    <text evidence="1">The sequence shown here is derived from an EMBL/GenBank/DDBJ whole genome shotgun (WGS) entry which is preliminary data.</text>
</comment>
<sequence>MKQNTAIGTIVGRRKDWTRYSAAFQAARFARRKWPNADLLDFCDIAPGTGLDMPSVDEWVVEVDVLSKPKSSGGQRVERLVDIFTGTLLQSIAMEAQERLWLGSSTAGSAFGAKLGVSTASYAAWAEAVAAWLAQQLGKGLAVVIVDFADFFSSIPPAGIERALADLGLEGHTSRALLAIFERINAAAARGGGIGHGLPTMPDDIAWIVADAVLRRLDTAVTHNASVRTYARWVDDCYVACDASQTEQVLQYVSELALAAGLRVNPGKVRVLRSLQDLDRVFLRPEHELLGDLLTLSSAGGDADLDLSRSVGQLAPAGPPAGPESARLVRRLFVLAASLRAPQLVAAAAGYLQDYPGAERQILAYLARLGWPVRSHGVLEEALAGGGYDSRQIFALRLLLEMAPGAIPSAAHEACARILEGTLPAHDFAKTLAFAVLMDDDTAAGARRRRRFAESLGELASAMARRVGLQLLLLRDEATADWGRAARDPSPLVRRFVAFASVVPQRQGAAGVLTSRTVRGWGALQAQLMRRLLPEVR</sequence>
<gene>
    <name evidence="1" type="ORF">ABC977_06480</name>
</gene>
<dbReference type="EMBL" id="JBDKXB010000005">
    <property type="protein sequence ID" value="MEY6432055.1"/>
    <property type="molecule type" value="Genomic_DNA"/>
</dbReference>
<protein>
    <recommendedName>
        <fullName evidence="3">Reverse transcriptase domain-containing protein</fullName>
    </recommendedName>
</protein>
<evidence type="ECO:0000313" key="1">
    <source>
        <dbReference type="EMBL" id="MEY6432055.1"/>
    </source>
</evidence>
<reference evidence="1 2" key="1">
    <citation type="submission" date="2024-05" db="EMBL/GenBank/DDBJ databases">
        <title>Genome Sequence and Characterization of the New Strain Purple Sulfur Bacterium of Genus Thioalkalicoccus.</title>
        <authorList>
            <person name="Bryantseva I.A."/>
            <person name="Kyndt J.A."/>
            <person name="Imhoff J.F."/>
        </authorList>
    </citation>
    <scope>NUCLEOTIDE SEQUENCE [LARGE SCALE GENOMIC DNA]</scope>
    <source>
        <strain evidence="1 2">Um2</strain>
    </source>
</reference>
<accession>A0ABV4BHY3</accession>
<proteinExistence type="predicted"/>